<dbReference type="InterPro" id="IPR045063">
    <property type="entry name" value="Dynamin_N"/>
</dbReference>
<proteinExistence type="predicted"/>
<evidence type="ECO:0000256" key="1">
    <source>
        <dbReference type="SAM" id="MobiDB-lite"/>
    </source>
</evidence>
<feature type="compositionally biased region" description="Polar residues" evidence="1">
    <location>
        <begin position="396"/>
        <end position="409"/>
    </location>
</feature>
<protein>
    <recommendedName>
        <fullName evidence="2">Dynamin N-terminal domain-containing protein</fullName>
    </recommendedName>
</protein>
<dbReference type="Gene3D" id="3.40.50.300">
    <property type="entry name" value="P-loop containing nucleotide triphosphate hydrolases"/>
    <property type="match status" value="1"/>
</dbReference>
<keyword evidence="4" id="KW-1185">Reference proteome</keyword>
<dbReference type="EMBL" id="KV417549">
    <property type="protein sequence ID" value="KZP21180.1"/>
    <property type="molecule type" value="Genomic_DNA"/>
</dbReference>
<dbReference type="OrthoDB" id="3598281at2759"/>
<evidence type="ECO:0000313" key="3">
    <source>
        <dbReference type="EMBL" id="KZP21180.1"/>
    </source>
</evidence>
<reference evidence="3 4" key="1">
    <citation type="journal article" date="2016" name="Mol. Biol. Evol.">
        <title>Comparative Genomics of Early-Diverging Mushroom-Forming Fungi Provides Insights into the Origins of Lignocellulose Decay Capabilities.</title>
        <authorList>
            <person name="Nagy L.G."/>
            <person name="Riley R."/>
            <person name="Tritt A."/>
            <person name="Adam C."/>
            <person name="Daum C."/>
            <person name="Floudas D."/>
            <person name="Sun H."/>
            <person name="Yadav J.S."/>
            <person name="Pangilinan J."/>
            <person name="Larsson K.H."/>
            <person name="Matsuura K."/>
            <person name="Barry K."/>
            <person name="Labutti K."/>
            <person name="Kuo R."/>
            <person name="Ohm R.A."/>
            <person name="Bhattacharya S.S."/>
            <person name="Shirouzu T."/>
            <person name="Yoshinaga Y."/>
            <person name="Martin F.M."/>
            <person name="Grigoriev I.V."/>
            <person name="Hibbett D.S."/>
        </authorList>
    </citation>
    <scope>NUCLEOTIDE SEQUENCE [LARGE SCALE GENOMIC DNA]</scope>
    <source>
        <strain evidence="3 4">CBS 109695</strain>
    </source>
</reference>
<dbReference type="PANTHER" id="PTHR36681">
    <property type="entry name" value="NUCLEAR GTPASE, GERMINAL CENTER-ASSOCIATED, TANDEM DUPLICATE 3"/>
    <property type="match status" value="1"/>
</dbReference>
<dbReference type="AlphaFoldDB" id="A0A166JSW0"/>
<feature type="compositionally biased region" description="Basic and acidic residues" evidence="1">
    <location>
        <begin position="382"/>
        <end position="393"/>
    </location>
</feature>
<gene>
    <name evidence="3" type="ORF">FIBSPDRAFT_1021144</name>
</gene>
<dbReference type="Proteomes" id="UP000076532">
    <property type="component" value="Unassembled WGS sequence"/>
</dbReference>
<evidence type="ECO:0000259" key="2">
    <source>
        <dbReference type="Pfam" id="PF00350"/>
    </source>
</evidence>
<accession>A0A166JSW0</accession>
<name>A0A166JSW0_9AGAM</name>
<dbReference type="PANTHER" id="PTHR36681:SF3">
    <property type="entry name" value="NUCLEAR GTPASE, GERMINAL CENTER-ASSOCIATED, TANDEM DUPLICATE 3"/>
    <property type="match status" value="1"/>
</dbReference>
<feature type="domain" description="Dynamin N-terminal" evidence="2">
    <location>
        <begin position="2"/>
        <end position="221"/>
    </location>
</feature>
<organism evidence="3 4">
    <name type="scientific">Athelia psychrophila</name>
    <dbReference type="NCBI Taxonomy" id="1759441"/>
    <lineage>
        <taxon>Eukaryota</taxon>
        <taxon>Fungi</taxon>
        <taxon>Dikarya</taxon>
        <taxon>Basidiomycota</taxon>
        <taxon>Agaricomycotina</taxon>
        <taxon>Agaricomycetes</taxon>
        <taxon>Agaricomycetidae</taxon>
        <taxon>Atheliales</taxon>
        <taxon>Atheliaceae</taxon>
        <taxon>Athelia</taxon>
    </lineage>
</organism>
<feature type="region of interest" description="Disordered" evidence="1">
    <location>
        <begin position="367"/>
        <end position="424"/>
    </location>
</feature>
<dbReference type="InterPro" id="IPR027417">
    <property type="entry name" value="P-loop_NTPase"/>
</dbReference>
<evidence type="ECO:0000313" key="4">
    <source>
        <dbReference type="Proteomes" id="UP000076532"/>
    </source>
</evidence>
<dbReference type="STRING" id="436010.A0A166JSW0"/>
<dbReference type="Pfam" id="PF00350">
    <property type="entry name" value="Dynamin_N"/>
    <property type="match status" value="1"/>
</dbReference>
<sequence length="939" mass="103912">MANAILDANILPTSGMQACTSAVIQASYHQKPEIEAEIHIISLQEWANELQHICDDVIGPGHNRIADKNKEAGIAWAKVQAVYPQFKRVEELALMTPNEILASNPAVLKMLGTKQIITASTPKSFAKKIGKFVDQKQGARPGDTIDAAASLYMWPLVGKVHVYCNSPALSSGATLVDLPGVADSNVARSSIAKDFMKKADFVWIVAPIQRAIDEKAAQDLLGTASRSQMMSEYHAFITFIATKTDDVSCDEVIRPGNLQDDPALKDIERQLRHCKSGIKKHTTAKNETEKTIKGNSVGCTVSSNVVYCANWISGLIQQQKKSSASLETLTAPLARDTIHTHTETAGTKKHEMTATLTRRPVKRARLDDDPITPVDAGTSMHCSEDGDSTHVEEDTVNCSGEESTNNSPFVSEPLDTGQEDDEMEDEGLRVELGRKAERTKELLSQAKEHLGKCARALENLHQQKSALQKKKTAFCSLKRSEFACQEIKSRFRSSLKEMDDMVAERDNPDDFDPDEDIRDYNNVDLPTFACSPREYRILKGLITGDGQTKCFSSKAETGIPALQMHCLSLPLPSRKRAVEDWLVRIKTFAVSVHTALVQGEDSFTADRTKLRERWESSRPRYGQGFGRARWGFATATATATATSPAQSEDSSVTHRLRIEFDKMVKDHTQDLRSNLRGGLAEKCDAGATAAEEVAVATTDGFINTTGMHHNTLRAIIRRDGCWRDKDLNVLLCDPYTNKIASSWRRVFEYDHFAQLKEKILESIDRLMGDMEISTGAEYRPKVRQQGELCKEEVRVALQGLLQIVHGTLNAEQKEASRSLGPHIQTELIAGYANAKVVSGKGSVAAQKRILLAHVEENKSEIFVDATEIIFDHLDNATQEIEATLQKSLQALAKKVEVNLSVLWGAIRDDSRHATVQKVSEILAQANFWVEASQHSNRIV</sequence>